<dbReference type="NCBIfam" id="TIGR03506">
    <property type="entry name" value="FlgEFG_subfam"/>
    <property type="match status" value="1"/>
</dbReference>
<sequence>MSIGHTAAATLSQLQAKIDTISNNMANAETTGFKRRSASFADVLTSEYLNQPNENRQTPHGLRVGTGAKLAQTQIQLEQGTLRETGRELDFALTEADLFYNIETVAGTRLTRDGTFYYSPQAVGNGLELVTSDGNRVLDSDGEAIVMPGDTVSLEWRDGNLFAQLRNGGEQQVGSFALTRVLRPQTLESGGNNLYVLPELPGVSEEVVAADEHMKQNMLEQANVDLGLEMAELMETQRLLQFQARAYSFADDMAGLANNIRR</sequence>
<dbReference type="InterPro" id="IPR020013">
    <property type="entry name" value="Flagellar_FlgE/F/G"/>
</dbReference>
<dbReference type="Pfam" id="PF06429">
    <property type="entry name" value="Flg_bbr_C"/>
    <property type="match status" value="1"/>
</dbReference>
<dbReference type="PANTHER" id="PTHR30435">
    <property type="entry name" value="FLAGELLAR PROTEIN"/>
    <property type="match status" value="1"/>
</dbReference>
<evidence type="ECO:0000256" key="1">
    <source>
        <dbReference type="ARBA" id="ARBA00009677"/>
    </source>
</evidence>
<dbReference type="InterPro" id="IPR037925">
    <property type="entry name" value="FlgE/F/G-like"/>
</dbReference>
<keyword evidence="2" id="KW-0975">Bacterial flagellum</keyword>
<evidence type="ECO:0000256" key="2">
    <source>
        <dbReference type="RuleBase" id="RU362116"/>
    </source>
</evidence>
<dbReference type="GO" id="GO:0071978">
    <property type="term" value="P:bacterial-type flagellum-dependent swarming motility"/>
    <property type="evidence" value="ECO:0007669"/>
    <property type="project" value="TreeGrafter"/>
</dbReference>
<dbReference type="Pfam" id="PF00460">
    <property type="entry name" value="Flg_bb_rod"/>
    <property type="match status" value="1"/>
</dbReference>
<evidence type="ECO:0000259" key="3">
    <source>
        <dbReference type="Pfam" id="PF00460"/>
    </source>
</evidence>
<feature type="domain" description="Flagellar basal-body/hook protein C-terminal" evidence="4">
    <location>
        <begin position="215"/>
        <end position="260"/>
    </location>
</feature>
<gene>
    <name evidence="5" type="ORF">CHH72_11050</name>
</gene>
<reference evidence="5 6" key="1">
    <citation type="submission" date="2017-07" db="EMBL/GenBank/DDBJ databases">
        <title>Isolation and whole genome analysis of endospore-forming bacteria from heroin.</title>
        <authorList>
            <person name="Kalinowski J."/>
            <person name="Ahrens B."/>
            <person name="Al-Dilaimi A."/>
            <person name="Winkler A."/>
            <person name="Wibberg D."/>
            <person name="Schleenbecker U."/>
            <person name="Ruckert C."/>
            <person name="Wolfel R."/>
            <person name="Grass G."/>
        </authorList>
    </citation>
    <scope>NUCLEOTIDE SEQUENCE [LARGE SCALE GENOMIC DNA]</scope>
    <source>
        <strain evidence="5 6">7539</strain>
    </source>
</reference>
<comment type="caution">
    <text evidence="5">The sequence shown here is derived from an EMBL/GenBank/DDBJ whole genome shotgun (WGS) entry which is preliminary data.</text>
</comment>
<name>A0A268NZJ1_SHOCL</name>
<proteinExistence type="inferred from homology"/>
<dbReference type="EMBL" id="NPCC01000012">
    <property type="protein sequence ID" value="PAE88904.1"/>
    <property type="molecule type" value="Genomic_DNA"/>
</dbReference>
<dbReference type="GO" id="GO:0009425">
    <property type="term" value="C:bacterial-type flagellum basal body"/>
    <property type="evidence" value="ECO:0007669"/>
    <property type="project" value="UniProtKB-SubCell"/>
</dbReference>
<evidence type="ECO:0000313" key="5">
    <source>
        <dbReference type="EMBL" id="PAE88904.1"/>
    </source>
</evidence>
<accession>A0A268NZJ1</accession>
<dbReference type="AlphaFoldDB" id="A0A268NZJ1"/>
<dbReference type="InterPro" id="IPR019776">
    <property type="entry name" value="Flagellar_basal_body_rod_CS"/>
</dbReference>
<feature type="domain" description="Flagellar basal body rod protein N-terminal" evidence="3">
    <location>
        <begin position="6"/>
        <end position="34"/>
    </location>
</feature>
<evidence type="ECO:0000259" key="4">
    <source>
        <dbReference type="Pfam" id="PF06429"/>
    </source>
</evidence>
<dbReference type="RefSeq" id="WP_095236360.1">
    <property type="nucleotide sequence ID" value="NZ_JAUPFF010000001.1"/>
</dbReference>
<organism evidence="5 6">
    <name type="scientific">Shouchella clausii</name>
    <name type="common">Alkalihalobacillus clausii</name>
    <dbReference type="NCBI Taxonomy" id="79880"/>
    <lineage>
        <taxon>Bacteria</taxon>
        <taxon>Bacillati</taxon>
        <taxon>Bacillota</taxon>
        <taxon>Bacilli</taxon>
        <taxon>Bacillales</taxon>
        <taxon>Bacillaceae</taxon>
        <taxon>Shouchella</taxon>
    </lineage>
</organism>
<comment type="subcellular location">
    <subcellularLocation>
        <location evidence="2">Bacterial flagellum basal body</location>
    </subcellularLocation>
</comment>
<protein>
    <submittedName>
        <fullName evidence="5">Uncharacterized protein</fullName>
    </submittedName>
</protein>
<dbReference type="InterPro" id="IPR001444">
    <property type="entry name" value="Flag_bb_rod_N"/>
</dbReference>
<dbReference type="SUPFAM" id="SSF117143">
    <property type="entry name" value="Flagellar hook protein flgE"/>
    <property type="match status" value="1"/>
</dbReference>
<dbReference type="Proteomes" id="UP000216207">
    <property type="component" value="Unassembled WGS sequence"/>
</dbReference>
<evidence type="ECO:0000313" key="6">
    <source>
        <dbReference type="Proteomes" id="UP000216207"/>
    </source>
</evidence>
<comment type="similarity">
    <text evidence="1 2">Belongs to the flagella basal body rod proteins family.</text>
</comment>
<dbReference type="InterPro" id="IPR010930">
    <property type="entry name" value="Flg_bb/hook_C_dom"/>
</dbReference>
<dbReference type="PROSITE" id="PS00588">
    <property type="entry name" value="FLAGELLA_BB_ROD"/>
    <property type="match status" value="1"/>
</dbReference>
<dbReference type="PANTHER" id="PTHR30435:SF19">
    <property type="entry name" value="FLAGELLAR BASAL-BODY ROD PROTEIN FLGG"/>
    <property type="match status" value="1"/>
</dbReference>